<comment type="caution">
    <text evidence="4">The sequence shown here is derived from an EMBL/GenBank/DDBJ whole genome shotgun (WGS) entry which is preliminary data.</text>
</comment>
<keyword evidence="2" id="KW-0472">Membrane</keyword>
<evidence type="ECO:0000313" key="4">
    <source>
        <dbReference type="EMBL" id="MBA8951172.1"/>
    </source>
</evidence>
<feature type="chain" id="PRO_5038996943" description="Mce-associated membrane protein" evidence="3">
    <location>
        <begin position="35"/>
        <end position="183"/>
    </location>
</feature>
<dbReference type="EMBL" id="JACJIA010000003">
    <property type="protein sequence ID" value="MBA8951172.1"/>
    <property type="molecule type" value="Genomic_DNA"/>
</dbReference>
<proteinExistence type="predicted"/>
<evidence type="ECO:0000256" key="2">
    <source>
        <dbReference type="ARBA" id="ARBA00023136"/>
    </source>
</evidence>
<protein>
    <recommendedName>
        <fullName evidence="6">Mce-associated membrane protein</fullName>
    </recommendedName>
</protein>
<dbReference type="PANTHER" id="PTHR37042:SF4">
    <property type="entry name" value="OUTER MEMBRANE PROTEIN RV1973"/>
    <property type="match status" value="1"/>
</dbReference>
<feature type="signal peptide" evidence="3">
    <location>
        <begin position="1"/>
        <end position="34"/>
    </location>
</feature>
<gene>
    <name evidence="4" type="ORF">HNR61_002803</name>
</gene>
<dbReference type="AlphaFoldDB" id="A0A7W3LN53"/>
<name>A0A7W3LN53_ACTNM</name>
<dbReference type="GO" id="GO:0016020">
    <property type="term" value="C:membrane"/>
    <property type="evidence" value="ECO:0007669"/>
    <property type="project" value="UniProtKB-SubCell"/>
</dbReference>
<reference evidence="4 5" key="1">
    <citation type="submission" date="2020-08" db="EMBL/GenBank/DDBJ databases">
        <title>Genomic Encyclopedia of Type Strains, Phase IV (KMG-IV): sequencing the most valuable type-strain genomes for metagenomic binning, comparative biology and taxonomic classification.</title>
        <authorList>
            <person name="Goeker M."/>
        </authorList>
    </citation>
    <scope>NUCLEOTIDE SEQUENCE [LARGE SCALE GENOMIC DNA]</scope>
    <source>
        <strain evidence="4 5">DSM 44197</strain>
    </source>
</reference>
<accession>A0A7W3LN53</accession>
<dbReference type="PROSITE" id="PS51257">
    <property type="entry name" value="PROKAR_LIPOPROTEIN"/>
    <property type="match status" value="1"/>
</dbReference>
<evidence type="ECO:0000256" key="1">
    <source>
        <dbReference type="ARBA" id="ARBA00004370"/>
    </source>
</evidence>
<evidence type="ECO:0000256" key="3">
    <source>
        <dbReference type="SAM" id="SignalP"/>
    </source>
</evidence>
<dbReference type="PANTHER" id="PTHR37042">
    <property type="entry name" value="OUTER MEMBRANE PROTEIN RV1973"/>
    <property type="match status" value="1"/>
</dbReference>
<sequence>MIRNLWSVRWLRPLGFALCVPAAAHLAFSCWSLAQSGRGADHDLAAERDELARTAVRQMTMFNSIDPKRADLDMGQWMEEATGPFREVLQRDMTTARARFAKQDSPARGQVTALAVTDLNAKAGTATVIASVRVRIGEPGAATPESEQRKRYQVEMRRVAGGWKVNTLTALNPAGPATGGSVP</sequence>
<evidence type="ECO:0008006" key="6">
    <source>
        <dbReference type="Google" id="ProtNLM"/>
    </source>
</evidence>
<comment type="subcellular location">
    <subcellularLocation>
        <location evidence="1">Membrane</location>
    </subcellularLocation>
</comment>
<evidence type="ECO:0000313" key="5">
    <source>
        <dbReference type="Proteomes" id="UP000572680"/>
    </source>
</evidence>
<organism evidence="4 5">
    <name type="scientific">Actinomadura namibiensis</name>
    <dbReference type="NCBI Taxonomy" id="182080"/>
    <lineage>
        <taxon>Bacteria</taxon>
        <taxon>Bacillati</taxon>
        <taxon>Actinomycetota</taxon>
        <taxon>Actinomycetes</taxon>
        <taxon>Streptosporangiales</taxon>
        <taxon>Thermomonosporaceae</taxon>
        <taxon>Actinomadura</taxon>
    </lineage>
</organism>
<dbReference type="Proteomes" id="UP000572680">
    <property type="component" value="Unassembled WGS sequence"/>
</dbReference>
<dbReference type="RefSeq" id="WP_182843542.1">
    <property type="nucleotide sequence ID" value="NZ_BAAALP010000009.1"/>
</dbReference>
<keyword evidence="5" id="KW-1185">Reference proteome</keyword>
<keyword evidence="3" id="KW-0732">Signal</keyword>